<dbReference type="Pfam" id="PF00027">
    <property type="entry name" value="cNMP_binding"/>
    <property type="match status" value="1"/>
</dbReference>
<dbReference type="AlphaFoldDB" id="A0A166QQQ7"/>
<protein>
    <recommendedName>
        <fullName evidence="2">Cyclic nucleotide-binding domain-containing protein</fullName>
    </recommendedName>
</protein>
<name>A0A166QQQ7_PSEFL</name>
<dbReference type="PROSITE" id="PS50042">
    <property type="entry name" value="CNMP_BINDING_3"/>
    <property type="match status" value="1"/>
</dbReference>
<dbReference type="InterPro" id="IPR014710">
    <property type="entry name" value="RmlC-like_jellyroll"/>
</dbReference>
<evidence type="ECO:0000259" key="2">
    <source>
        <dbReference type="PROSITE" id="PS50042"/>
    </source>
</evidence>
<organism evidence="3 4">
    <name type="scientific">Pseudomonas fluorescens</name>
    <dbReference type="NCBI Taxonomy" id="294"/>
    <lineage>
        <taxon>Bacteria</taxon>
        <taxon>Pseudomonadati</taxon>
        <taxon>Pseudomonadota</taxon>
        <taxon>Gammaproteobacteria</taxon>
        <taxon>Pseudomonadales</taxon>
        <taxon>Pseudomonadaceae</taxon>
        <taxon>Pseudomonas</taxon>
    </lineage>
</organism>
<accession>A0A166QQQ7</accession>
<dbReference type="InterPro" id="IPR018490">
    <property type="entry name" value="cNMP-bd_dom_sf"/>
</dbReference>
<evidence type="ECO:0000313" key="3">
    <source>
        <dbReference type="EMBL" id="KZN20704.1"/>
    </source>
</evidence>
<sequence>MLGNACLHTSAQRCVLSNACVNDPESVLMVVEGIVKAFVRFDSGLKRTITLLRPGQFFGPAINGQYAVADHATSISYSAMSDCTYVAFKRTEFDRLLGQIPALALSYFQQLTTWVSLRQQQVSDICFENAVGRMRSALVAYGQSHMPEPRDGKVIINPSRKELSLMTGVSQAHAIRNIRVLADSGEIEMVGRYVIFPADGLNSSRRAKPLRQPPTVSELRQAVGK</sequence>
<proteinExistence type="predicted"/>
<evidence type="ECO:0000256" key="1">
    <source>
        <dbReference type="SAM" id="MobiDB-lite"/>
    </source>
</evidence>
<reference evidence="3 4" key="2">
    <citation type="journal article" date="2018" name="Nature">
        <title>Mutant phenotypes for thousands of bacterial genes of unknown function.</title>
        <authorList>
            <person name="Price M.N."/>
            <person name="Wetmore K.M."/>
            <person name="Waters R.J."/>
            <person name="Callaghan M."/>
            <person name="Ray J."/>
            <person name="Liu H."/>
            <person name="Kuehl J.V."/>
            <person name="Melnyk R.A."/>
            <person name="Lamson J.S."/>
            <person name="Suh Y."/>
            <person name="Carlson H.K."/>
            <person name="Esquivel Z."/>
            <person name="Sadeeshkumar H."/>
            <person name="Chakraborty R."/>
            <person name="Zane G.M."/>
            <person name="Rubin B.E."/>
            <person name="Wall J.D."/>
            <person name="Visel A."/>
            <person name="Bristow J."/>
            <person name="Blow M.J."/>
            <person name="Arkin A.P."/>
            <person name="Deutschbauer A.M."/>
        </authorList>
    </citation>
    <scope>NUCLEOTIDE SEQUENCE [LARGE SCALE GENOMIC DNA]</scope>
    <source>
        <strain evidence="3 4">FW300-N1B4</strain>
    </source>
</reference>
<gene>
    <name evidence="3" type="ORF">A1D17_03955</name>
</gene>
<feature type="region of interest" description="Disordered" evidence="1">
    <location>
        <begin position="204"/>
        <end position="225"/>
    </location>
</feature>
<dbReference type="CDD" id="cd00038">
    <property type="entry name" value="CAP_ED"/>
    <property type="match status" value="1"/>
</dbReference>
<reference evidence="4" key="1">
    <citation type="submission" date="2016-03" db="EMBL/GenBank/DDBJ databases">
        <authorList>
            <person name="Ray J."/>
            <person name="Price M."/>
            <person name="Deutschbauer A."/>
        </authorList>
    </citation>
    <scope>NUCLEOTIDE SEQUENCE [LARGE SCALE GENOMIC DNA]</scope>
    <source>
        <strain evidence="4">FW300-N1B4</strain>
    </source>
</reference>
<comment type="caution">
    <text evidence="3">The sequence shown here is derived from an EMBL/GenBank/DDBJ whole genome shotgun (WGS) entry which is preliminary data.</text>
</comment>
<dbReference type="Proteomes" id="UP000076489">
    <property type="component" value="Unassembled WGS sequence"/>
</dbReference>
<dbReference type="InterPro" id="IPR000595">
    <property type="entry name" value="cNMP-bd_dom"/>
</dbReference>
<feature type="domain" description="Cyclic nucleotide-binding" evidence="2">
    <location>
        <begin position="25"/>
        <end position="98"/>
    </location>
</feature>
<dbReference type="Gene3D" id="2.60.120.10">
    <property type="entry name" value="Jelly Rolls"/>
    <property type="match status" value="1"/>
</dbReference>
<evidence type="ECO:0000313" key="4">
    <source>
        <dbReference type="Proteomes" id="UP000076489"/>
    </source>
</evidence>
<dbReference type="EMBL" id="LUKJ01000002">
    <property type="protein sequence ID" value="KZN20704.1"/>
    <property type="molecule type" value="Genomic_DNA"/>
</dbReference>
<dbReference type="SUPFAM" id="SSF51206">
    <property type="entry name" value="cAMP-binding domain-like"/>
    <property type="match status" value="1"/>
</dbReference>